<feature type="domain" description="GH16" evidence="4">
    <location>
        <begin position="60"/>
        <end position="455"/>
    </location>
</feature>
<feature type="region of interest" description="Disordered" evidence="2">
    <location>
        <begin position="22"/>
        <end position="64"/>
    </location>
</feature>
<dbReference type="OrthoDB" id="4781at2759"/>
<dbReference type="InterPro" id="IPR050546">
    <property type="entry name" value="Glycosyl_Hydrlase_16"/>
</dbReference>
<dbReference type="PANTHER" id="PTHR10963">
    <property type="entry name" value="GLYCOSYL HYDROLASE-RELATED"/>
    <property type="match status" value="1"/>
</dbReference>
<dbReference type="FunFam" id="2.60.120.200:FF:000178">
    <property type="entry name" value="Glycoside hydrolase family 16 protein"/>
    <property type="match status" value="1"/>
</dbReference>
<keyword evidence="3" id="KW-0812">Transmembrane</keyword>
<proteinExistence type="inferred from homology"/>
<reference evidence="5" key="1">
    <citation type="journal article" date="2020" name="Stud. Mycol.">
        <title>101 Dothideomycetes genomes: a test case for predicting lifestyles and emergence of pathogens.</title>
        <authorList>
            <person name="Haridas S."/>
            <person name="Albert R."/>
            <person name="Binder M."/>
            <person name="Bloem J."/>
            <person name="Labutti K."/>
            <person name="Salamov A."/>
            <person name="Andreopoulos B."/>
            <person name="Baker S."/>
            <person name="Barry K."/>
            <person name="Bills G."/>
            <person name="Bluhm B."/>
            <person name="Cannon C."/>
            <person name="Castanera R."/>
            <person name="Culley D."/>
            <person name="Daum C."/>
            <person name="Ezra D."/>
            <person name="Gonzalez J."/>
            <person name="Henrissat B."/>
            <person name="Kuo A."/>
            <person name="Liang C."/>
            <person name="Lipzen A."/>
            <person name="Lutzoni F."/>
            <person name="Magnuson J."/>
            <person name="Mondo S."/>
            <person name="Nolan M."/>
            <person name="Ohm R."/>
            <person name="Pangilinan J."/>
            <person name="Park H.-J."/>
            <person name="Ramirez L."/>
            <person name="Alfaro M."/>
            <person name="Sun H."/>
            <person name="Tritt A."/>
            <person name="Yoshinaga Y."/>
            <person name="Zwiers L.-H."/>
            <person name="Turgeon B."/>
            <person name="Goodwin S."/>
            <person name="Spatafora J."/>
            <person name="Crous P."/>
            <person name="Grigoriev I."/>
        </authorList>
    </citation>
    <scope>NUCLEOTIDE SEQUENCE</scope>
    <source>
        <strain evidence="5">CBS 130266</strain>
    </source>
</reference>
<feature type="transmembrane region" description="Helical" evidence="3">
    <location>
        <begin position="75"/>
        <end position="96"/>
    </location>
</feature>
<evidence type="ECO:0000259" key="4">
    <source>
        <dbReference type="PROSITE" id="PS51762"/>
    </source>
</evidence>
<evidence type="ECO:0000313" key="6">
    <source>
        <dbReference type="Proteomes" id="UP000800235"/>
    </source>
</evidence>
<keyword evidence="6" id="KW-1185">Reference proteome</keyword>
<keyword evidence="3" id="KW-0472">Membrane</keyword>
<dbReference type="PANTHER" id="PTHR10963:SF55">
    <property type="entry name" value="GLYCOSIDE HYDROLASE FAMILY 16 PROTEIN"/>
    <property type="match status" value="1"/>
</dbReference>
<evidence type="ECO:0000256" key="3">
    <source>
        <dbReference type="SAM" id="Phobius"/>
    </source>
</evidence>
<feature type="compositionally biased region" description="Basic and acidic residues" evidence="2">
    <location>
        <begin position="51"/>
        <end position="64"/>
    </location>
</feature>
<dbReference type="Proteomes" id="UP000800235">
    <property type="component" value="Unassembled WGS sequence"/>
</dbReference>
<dbReference type="Pfam" id="PF00722">
    <property type="entry name" value="Glyco_hydro_16"/>
    <property type="match status" value="1"/>
</dbReference>
<name>A0A9P4U1N9_9PEZI</name>
<evidence type="ECO:0000313" key="5">
    <source>
        <dbReference type="EMBL" id="KAF2433686.1"/>
    </source>
</evidence>
<dbReference type="AlphaFoldDB" id="A0A9P4U1N9"/>
<comment type="similarity">
    <text evidence="1">Belongs to the glycosyl hydrolase 16 family.</text>
</comment>
<dbReference type="SUPFAM" id="SSF49899">
    <property type="entry name" value="Concanavalin A-like lectins/glucanases"/>
    <property type="match status" value="1"/>
</dbReference>
<dbReference type="GO" id="GO:0005975">
    <property type="term" value="P:carbohydrate metabolic process"/>
    <property type="evidence" value="ECO:0007669"/>
    <property type="project" value="InterPro"/>
</dbReference>
<dbReference type="InterPro" id="IPR013320">
    <property type="entry name" value="ConA-like_dom_sf"/>
</dbReference>
<protein>
    <submittedName>
        <fullName evidence="5">Glycosyl hydrolase</fullName>
    </submittedName>
</protein>
<dbReference type="Gene3D" id="2.60.120.200">
    <property type="match status" value="1"/>
</dbReference>
<keyword evidence="5" id="KW-0378">Hydrolase</keyword>
<sequence length="459" mass="52172">MDSARSTWRISEPFFIDNEYDSQTSSQRAVLEQSTRLAPPRLRKHKSARLTAEEKDNYEKPWKTQKDPREKWEYIIFYASIVIGFAIGGLICYFAWTSVTNNEYCLVLEDNFQIIDKNVWGYEIQRGGFGSGSFEWTTDDPKNSYTDSQGLHIVPTLTLNTTQITLDQMMDNFVLNLTTDGTCTSFLGDINGCSIRSNKTAGTIINPVRSARLSTKGKKSIKYGKVEVVAKMPKGNWLWPAVWMMPESNSPDGSGVYGPWPRSGEIDIVESRGNYGDDYPDGRDSAISALHWGPLPEADGFWRTSGKHNLRRTDYAQEFHTYGLEWNEKYLFTYIDTRLLQVFFIKFDQGHKNMWQRGHFGESIINKSALADPWSQTGKANTPFDQPFYLILNVAIGATNGFFKDGNHGKPWGDQSLTAPKEFWDNSKSWLPTWGEGDTRGMTVKSVKMWEEGACGKKS</sequence>
<dbReference type="PROSITE" id="PS51762">
    <property type="entry name" value="GH16_2"/>
    <property type="match status" value="1"/>
</dbReference>
<dbReference type="GO" id="GO:0004553">
    <property type="term" value="F:hydrolase activity, hydrolyzing O-glycosyl compounds"/>
    <property type="evidence" value="ECO:0007669"/>
    <property type="project" value="InterPro"/>
</dbReference>
<feature type="compositionally biased region" description="Polar residues" evidence="2">
    <location>
        <begin position="22"/>
        <end position="36"/>
    </location>
</feature>
<dbReference type="EMBL" id="MU007019">
    <property type="protein sequence ID" value="KAF2433686.1"/>
    <property type="molecule type" value="Genomic_DNA"/>
</dbReference>
<evidence type="ECO:0000256" key="1">
    <source>
        <dbReference type="ARBA" id="ARBA00006865"/>
    </source>
</evidence>
<dbReference type="InterPro" id="IPR000757">
    <property type="entry name" value="Beta-glucanase-like"/>
</dbReference>
<organism evidence="5 6">
    <name type="scientific">Tothia fuscella</name>
    <dbReference type="NCBI Taxonomy" id="1048955"/>
    <lineage>
        <taxon>Eukaryota</taxon>
        <taxon>Fungi</taxon>
        <taxon>Dikarya</taxon>
        <taxon>Ascomycota</taxon>
        <taxon>Pezizomycotina</taxon>
        <taxon>Dothideomycetes</taxon>
        <taxon>Pleosporomycetidae</taxon>
        <taxon>Venturiales</taxon>
        <taxon>Cylindrosympodiaceae</taxon>
        <taxon>Tothia</taxon>
    </lineage>
</organism>
<keyword evidence="3" id="KW-1133">Transmembrane helix</keyword>
<accession>A0A9P4U1N9</accession>
<evidence type="ECO:0000256" key="2">
    <source>
        <dbReference type="SAM" id="MobiDB-lite"/>
    </source>
</evidence>
<gene>
    <name evidence="5" type="ORF">EJ08DRAFT_657826</name>
</gene>
<comment type="caution">
    <text evidence="5">The sequence shown here is derived from an EMBL/GenBank/DDBJ whole genome shotgun (WGS) entry which is preliminary data.</text>
</comment>